<dbReference type="AlphaFoldDB" id="A0A0W8I9Z5"/>
<keyword evidence="2" id="KW-0812">Transmembrane</keyword>
<reference evidence="3 4" key="1">
    <citation type="submission" date="2015-12" db="EMBL/GenBank/DDBJ databases">
        <title>Serinicoccus chungangenesis strain CD08_5 genome sequencing and assembly.</title>
        <authorList>
            <person name="Chander A.M."/>
            <person name="Kaur G."/>
            <person name="Nair G.R."/>
            <person name="Dhawan D.K."/>
            <person name="Kochhar R.K."/>
            <person name="Mayilraj S."/>
            <person name="Bhadada S.K."/>
        </authorList>
    </citation>
    <scope>NUCLEOTIDE SEQUENCE [LARGE SCALE GENOMIC DNA]</scope>
    <source>
        <strain evidence="3 4">CD08_5</strain>
    </source>
</reference>
<evidence type="ECO:0000313" key="4">
    <source>
        <dbReference type="Proteomes" id="UP000054837"/>
    </source>
</evidence>
<dbReference type="Proteomes" id="UP000054837">
    <property type="component" value="Unassembled WGS sequence"/>
</dbReference>
<accession>A0A0W8I9Z5</accession>
<feature type="transmembrane region" description="Helical" evidence="2">
    <location>
        <begin position="217"/>
        <end position="235"/>
    </location>
</feature>
<feature type="compositionally biased region" description="Basic and acidic residues" evidence="1">
    <location>
        <begin position="274"/>
        <end position="285"/>
    </location>
</feature>
<evidence type="ECO:0000256" key="1">
    <source>
        <dbReference type="SAM" id="MobiDB-lite"/>
    </source>
</evidence>
<feature type="transmembrane region" description="Helical" evidence="2">
    <location>
        <begin position="435"/>
        <end position="454"/>
    </location>
</feature>
<dbReference type="EMBL" id="LQBL01000011">
    <property type="protein sequence ID" value="KUG56753.1"/>
    <property type="molecule type" value="Genomic_DNA"/>
</dbReference>
<feature type="transmembrane region" description="Helical" evidence="2">
    <location>
        <begin position="313"/>
        <end position="336"/>
    </location>
</feature>
<dbReference type="PANTHER" id="PTHR30282:SF0">
    <property type="entry name" value="P-AMINOBENZOYL-GLUTAMATE TRANSPORT PROTEIN"/>
    <property type="match status" value="1"/>
</dbReference>
<feature type="transmembrane region" description="Helical" evidence="2">
    <location>
        <begin position="461"/>
        <end position="486"/>
    </location>
</feature>
<feature type="transmembrane region" description="Helical" evidence="2">
    <location>
        <begin position="356"/>
        <end position="376"/>
    </location>
</feature>
<keyword evidence="2" id="KW-0472">Membrane</keyword>
<feature type="region of interest" description="Disordered" evidence="1">
    <location>
        <begin position="254"/>
        <end position="303"/>
    </location>
</feature>
<feature type="transmembrane region" description="Helical" evidence="2">
    <location>
        <begin position="30"/>
        <end position="50"/>
    </location>
</feature>
<sequence>MTTATQERRSIGDRLLTTIERWGNKLPEPFTLFLVLLLITGVVSTAMALADVAVTVPGTEDGPIEIRGLFTGEGLAWFTSNLGPNFIGFPPLQTVLTILLAVGVAEKTGMLAAVVRKSFGSAPRWMLPYVVGIVGVTGSVMADSAFIIIPPLAALVFKAAGRHPVAGLLGGFAAVGAGYSTALVPTSLDALFAGITTGVMESLPGIETTPVNPVSNYYFNVVAALLLGLVCGFIIDRILEPRMVTQDVPTAQVDAGEEAAERGGAGTAEVTGDETGRGRDARGDQAVDVEAPNDADTSGDTVDPELSAVETRALWWSLAAAGLLTVVVLAALLVPGSPWRNEEGGFLPSSPLLDSIVFLVFAYFMTMGVVYGRVVGTVSGMSDIVRMMSSAVKDMMSFLILAFVLGQFIALFNWTGIGAWIAVNGAAGLEASGLTGFPAVLGFILLASCLNLFIVSGSSMWTIMAAVFVPMFALIGLEPAFTQAAFRVGDSATQVITPLNPYMIVILGLLRRYEPDAGLGTVIARLIVFVVPFWVSWATLVGIWYFFDLPLGPGNGIFLR</sequence>
<evidence type="ECO:0000256" key="2">
    <source>
        <dbReference type="SAM" id="Phobius"/>
    </source>
</evidence>
<dbReference type="STRING" id="767452.AVL62_11440"/>
<keyword evidence="4" id="KW-1185">Reference proteome</keyword>
<protein>
    <submittedName>
        <fullName evidence="3">p-aminobenzoyl-glutamate transporter</fullName>
    </submittedName>
</protein>
<feature type="transmembrane region" description="Helical" evidence="2">
    <location>
        <begin position="492"/>
        <end position="510"/>
    </location>
</feature>
<feature type="transmembrane region" description="Helical" evidence="2">
    <location>
        <begin position="86"/>
        <end position="105"/>
    </location>
</feature>
<proteinExistence type="predicted"/>
<keyword evidence="2" id="KW-1133">Transmembrane helix</keyword>
<evidence type="ECO:0000313" key="3">
    <source>
        <dbReference type="EMBL" id="KUG56753.1"/>
    </source>
</evidence>
<dbReference type="RefSeq" id="WP_058890501.1">
    <property type="nucleotide sequence ID" value="NZ_LQBL01000011.1"/>
</dbReference>
<gene>
    <name evidence="3" type="ORF">AVL62_11440</name>
</gene>
<dbReference type="PANTHER" id="PTHR30282">
    <property type="entry name" value="P-AMINOBENZOYL GLUTAMATE TRANSPORTER"/>
    <property type="match status" value="1"/>
</dbReference>
<dbReference type="GO" id="GO:0015558">
    <property type="term" value="F:secondary active p-aminobenzoyl-glutamate transmembrane transporter activity"/>
    <property type="evidence" value="ECO:0007669"/>
    <property type="project" value="InterPro"/>
</dbReference>
<feature type="transmembrane region" description="Helical" evidence="2">
    <location>
        <begin position="126"/>
        <end position="149"/>
    </location>
</feature>
<feature type="transmembrane region" description="Helical" evidence="2">
    <location>
        <begin position="397"/>
        <end position="423"/>
    </location>
</feature>
<dbReference type="GO" id="GO:1902604">
    <property type="term" value="P:p-aminobenzoyl-glutamate transmembrane transport"/>
    <property type="evidence" value="ECO:0007669"/>
    <property type="project" value="InterPro"/>
</dbReference>
<dbReference type="Pfam" id="PF03806">
    <property type="entry name" value="ABG_transport"/>
    <property type="match status" value="2"/>
</dbReference>
<dbReference type="OrthoDB" id="3314392at2"/>
<organism evidence="3 4">
    <name type="scientific">Serinicoccus chungangensis</name>
    <dbReference type="NCBI Taxonomy" id="767452"/>
    <lineage>
        <taxon>Bacteria</taxon>
        <taxon>Bacillati</taxon>
        <taxon>Actinomycetota</taxon>
        <taxon>Actinomycetes</taxon>
        <taxon>Micrococcales</taxon>
        <taxon>Ornithinimicrobiaceae</taxon>
        <taxon>Serinicoccus</taxon>
    </lineage>
</organism>
<feature type="transmembrane region" description="Helical" evidence="2">
    <location>
        <begin position="522"/>
        <end position="547"/>
    </location>
</feature>
<comment type="caution">
    <text evidence="3">The sequence shown here is derived from an EMBL/GenBank/DDBJ whole genome shotgun (WGS) entry which is preliminary data.</text>
</comment>
<dbReference type="InterPro" id="IPR004697">
    <property type="entry name" value="AbgT"/>
</dbReference>
<name>A0A0W8I9Z5_9MICO</name>